<evidence type="ECO:0000313" key="3">
    <source>
        <dbReference type="Proteomes" id="UP000223591"/>
    </source>
</evidence>
<evidence type="ECO:0000313" key="2">
    <source>
        <dbReference type="EMBL" id="ALY09190.1"/>
    </source>
</evidence>
<protein>
    <submittedName>
        <fullName evidence="2">Uncharacterized protein</fullName>
    </submittedName>
</protein>
<proteinExistence type="predicted"/>
<dbReference type="OrthoDB" id="22116at10239"/>
<dbReference type="Proteomes" id="UP000223591">
    <property type="component" value="Segment"/>
</dbReference>
<dbReference type="EMBL" id="KU160648">
    <property type="protein sequence ID" value="ALY09190.1"/>
    <property type="molecule type" value="Genomic_DNA"/>
</dbReference>
<gene>
    <name evidence="2" type="primary">40</name>
    <name evidence="2" type="ORF">HUNTERDALLE_40</name>
</gene>
<organism evidence="2 3">
    <name type="scientific">Arthrobacter phage HunterDalle</name>
    <dbReference type="NCBI Taxonomy" id="1772300"/>
    <lineage>
        <taxon>Viruses</taxon>
        <taxon>Duplodnaviria</taxon>
        <taxon>Heunggongvirae</taxon>
        <taxon>Uroviricota</taxon>
        <taxon>Caudoviricetes</taxon>
        <taxon>Korravirus</taxon>
        <taxon>Korravirus hunterdalle</taxon>
    </lineage>
</organism>
<feature type="region of interest" description="Disordered" evidence="1">
    <location>
        <begin position="19"/>
        <end position="54"/>
    </location>
</feature>
<name>A0A0U4IEE7_9CAUD</name>
<dbReference type="KEGG" id="vg:40078523"/>
<dbReference type="GeneID" id="40078523"/>
<evidence type="ECO:0000256" key="1">
    <source>
        <dbReference type="SAM" id="MobiDB-lite"/>
    </source>
</evidence>
<dbReference type="RefSeq" id="YP_009602660.1">
    <property type="nucleotide sequence ID" value="NC_041941.1"/>
</dbReference>
<keyword evidence="3" id="KW-1185">Reference proteome</keyword>
<reference evidence="2 3" key="1">
    <citation type="submission" date="2015-11" db="EMBL/GenBank/DDBJ databases">
        <authorList>
            <person name="Chudoff D."/>
            <person name="Terry K."/>
            <person name="Dunbar D."/>
            <person name="Schaff J.E."/>
            <person name="Dashiell C.L."/>
            <person name="Macialek J.A."/>
            <person name="Bradley K.W."/>
            <person name="Asai D.J."/>
            <person name="Guerrero C.A."/>
            <person name="Bowman C.A."/>
            <person name="Russell D.A."/>
            <person name="Pope W.H."/>
            <person name="Hatfull G.F."/>
        </authorList>
    </citation>
    <scope>NUCLEOTIDE SEQUENCE [LARGE SCALE GENOMIC DNA]</scope>
</reference>
<accession>A0A0U4IEE7</accession>
<sequence length="91" mass="10007">MTATPSDDDNYNAFISAFGVAPPGQEQPSVDLGPRPEDFNTPQPSGPRESHAGARIVGQRAGDYLREFMANGFTREEALMYIAQMLPHYPH</sequence>